<name>A0A9W8ADD9_9FUNG</name>
<dbReference type="PROSITE" id="PS51203">
    <property type="entry name" value="CS"/>
    <property type="match status" value="1"/>
</dbReference>
<reference evidence="4" key="1">
    <citation type="submission" date="2022-07" db="EMBL/GenBank/DDBJ databases">
        <title>Phylogenomic reconstructions and comparative analyses of Kickxellomycotina fungi.</title>
        <authorList>
            <person name="Reynolds N.K."/>
            <person name="Stajich J.E."/>
            <person name="Barry K."/>
            <person name="Grigoriev I.V."/>
            <person name="Crous P."/>
            <person name="Smith M.E."/>
        </authorList>
    </citation>
    <scope>NUCLEOTIDE SEQUENCE</scope>
    <source>
        <strain evidence="4">RSA 861</strain>
    </source>
</reference>
<feature type="domain" description="SGS" evidence="2">
    <location>
        <begin position="134"/>
        <end position="224"/>
    </location>
</feature>
<feature type="compositionally biased region" description="Low complexity" evidence="1">
    <location>
        <begin position="117"/>
        <end position="129"/>
    </location>
</feature>
<organism evidence="4 5">
    <name type="scientific">Tieghemiomyces parasiticus</name>
    <dbReference type="NCBI Taxonomy" id="78921"/>
    <lineage>
        <taxon>Eukaryota</taxon>
        <taxon>Fungi</taxon>
        <taxon>Fungi incertae sedis</taxon>
        <taxon>Zoopagomycota</taxon>
        <taxon>Kickxellomycotina</taxon>
        <taxon>Dimargaritomycetes</taxon>
        <taxon>Dimargaritales</taxon>
        <taxon>Dimargaritaceae</taxon>
        <taxon>Tieghemiomyces</taxon>
    </lineage>
</organism>
<accession>A0A9W8ADD9</accession>
<dbReference type="InterPro" id="IPR007699">
    <property type="entry name" value="SGS_dom"/>
</dbReference>
<comment type="caution">
    <text evidence="4">The sequence shown here is derived from an EMBL/GenBank/DDBJ whole genome shotgun (WGS) entry which is preliminary data.</text>
</comment>
<dbReference type="Proteomes" id="UP001150569">
    <property type="component" value="Unassembled WGS sequence"/>
</dbReference>
<sequence length="224" mass="24742">MHRYLFFNFRPPSMPMVTPPPTRHEWYQNDTRVYISIFAKKVSADAVEVTFEPQALTVCLALPAGGNYVLDLDPLAGEIDPTASGYEVLSTKVEIYLQKKLTGIQWTSLEAPDGNTSAPAPAMNTSSNNPAPPAYPSSAARKAPVDWDRLAREAEQDPENKAEGDQALNELFQTIYKDASDETKRAMMKSYVESNGTCLSTDWEKVGQGTVETQPPEGMTAKKY</sequence>
<dbReference type="Gene3D" id="2.60.40.790">
    <property type="match status" value="1"/>
</dbReference>
<dbReference type="EMBL" id="JANBPT010000064">
    <property type="protein sequence ID" value="KAJ1928665.1"/>
    <property type="molecule type" value="Genomic_DNA"/>
</dbReference>
<proteinExistence type="predicted"/>
<dbReference type="PROSITE" id="PS51048">
    <property type="entry name" value="SGS"/>
    <property type="match status" value="1"/>
</dbReference>
<dbReference type="SUPFAM" id="SSF49764">
    <property type="entry name" value="HSP20-like chaperones"/>
    <property type="match status" value="1"/>
</dbReference>
<evidence type="ECO:0000259" key="3">
    <source>
        <dbReference type="PROSITE" id="PS51203"/>
    </source>
</evidence>
<evidence type="ECO:0000313" key="4">
    <source>
        <dbReference type="EMBL" id="KAJ1928665.1"/>
    </source>
</evidence>
<dbReference type="AlphaFoldDB" id="A0A9W8ADD9"/>
<dbReference type="InterPro" id="IPR007052">
    <property type="entry name" value="CS_dom"/>
</dbReference>
<feature type="region of interest" description="Disordered" evidence="1">
    <location>
        <begin position="112"/>
        <end position="144"/>
    </location>
</feature>
<feature type="domain" description="CS" evidence="3">
    <location>
        <begin position="19"/>
        <end position="110"/>
    </location>
</feature>
<dbReference type="PANTHER" id="PTHR45862">
    <property type="entry name" value="PROTEIN SGT1 HOMOLOG"/>
    <property type="match status" value="1"/>
</dbReference>
<protein>
    <submittedName>
        <fullName evidence="4">Cochaperone protein</fullName>
    </submittedName>
</protein>
<dbReference type="OrthoDB" id="1898560at2759"/>
<evidence type="ECO:0000313" key="5">
    <source>
        <dbReference type="Proteomes" id="UP001150569"/>
    </source>
</evidence>
<dbReference type="Pfam" id="PF05002">
    <property type="entry name" value="SGS"/>
    <property type="match status" value="1"/>
</dbReference>
<dbReference type="CDD" id="cd06466">
    <property type="entry name" value="p23_CS_SGT1_like"/>
    <property type="match status" value="1"/>
</dbReference>
<gene>
    <name evidence="4" type="primary">SGT1_1</name>
    <name evidence="4" type="ORF">IWQ60_001870</name>
</gene>
<evidence type="ECO:0000259" key="2">
    <source>
        <dbReference type="PROSITE" id="PS51048"/>
    </source>
</evidence>
<dbReference type="InterPro" id="IPR008978">
    <property type="entry name" value="HSP20-like_chaperone"/>
</dbReference>
<evidence type="ECO:0000256" key="1">
    <source>
        <dbReference type="SAM" id="MobiDB-lite"/>
    </source>
</evidence>
<dbReference type="InterPro" id="IPR044563">
    <property type="entry name" value="Sgt1-like"/>
</dbReference>
<dbReference type="Pfam" id="PF04969">
    <property type="entry name" value="CS"/>
    <property type="match status" value="1"/>
</dbReference>
<keyword evidence="5" id="KW-1185">Reference proteome</keyword>
<dbReference type="GO" id="GO:0051087">
    <property type="term" value="F:protein-folding chaperone binding"/>
    <property type="evidence" value="ECO:0007669"/>
    <property type="project" value="InterPro"/>
</dbReference>